<dbReference type="CDD" id="cd06223">
    <property type="entry name" value="PRTases_typeI"/>
    <property type="match status" value="1"/>
</dbReference>
<evidence type="ECO:0000256" key="2">
    <source>
        <dbReference type="ARBA" id="ARBA00022679"/>
    </source>
</evidence>
<dbReference type="GO" id="GO:0005524">
    <property type="term" value="F:ATP binding"/>
    <property type="evidence" value="ECO:0007669"/>
    <property type="project" value="UniProtKB-KW"/>
</dbReference>
<evidence type="ECO:0000256" key="7">
    <source>
        <dbReference type="ARBA" id="ARBA00049535"/>
    </source>
</evidence>
<dbReference type="Proteomes" id="UP000321408">
    <property type="component" value="Chromosome"/>
</dbReference>
<comment type="catalytic activity">
    <reaction evidence="7">
        <text>D-ribose 5-phosphate + ATP = 5-phospho-alpha-D-ribose 1-diphosphate + AMP + H(+)</text>
        <dbReference type="Rhea" id="RHEA:15609"/>
        <dbReference type="ChEBI" id="CHEBI:15378"/>
        <dbReference type="ChEBI" id="CHEBI:30616"/>
        <dbReference type="ChEBI" id="CHEBI:58017"/>
        <dbReference type="ChEBI" id="CHEBI:78346"/>
        <dbReference type="ChEBI" id="CHEBI:456215"/>
        <dbReference type="EC" id="2.7.6.1"/>
    </reaction>
</comment>
<evidence type="ECO:0000313" key="10">
    <source>
        <dbReference type="Proteomes" id="UP000321408"/>
    </source>
</evidence>
<keyword evidence="10" id="KW-1185">Reference proteome</keyword>
<evidence type="ECO:0000256" key="6">
    <source>
        <dbReference type="ARBA" id="ARBA00022840"/>
    </source>
</evidence>
<proteinExistence type="inferred from homology"/>
<dbReference type="GO" id="GO:0006164">
    <property type="term" value="P:purine nucleotide biosynthetic process"/>
    <property type="evidence" value="ECO:0007669"/>
    <property type="project" value="TreeGrafter"/>
</dbReference>
<dbReference type="EMBL" id="CP042905">
    <property type="protein sequence ID" value="QEE15988.2"/>
    <property type="molecule type" value="Genomic_DNA"/>
</dbReference>
<dbReference type="Gene3D" id="3.40.50.2020">
    <property type="match status" value="2"/>
</dbReference>
<dbReference type="GO" id="GO:0016301">
    <property type="term" value="F:kinase activity"/>
    <property type="evidence" value="ECO:0007669"/>
    <property type="project" value="UniProtKB-KW"/>
</dbReference>
<dbReference type="GO" id="GO:0000287">
    <property type="term" value="F:magnesium ion binding"/>
    <property type="evidence" value="ECO:0007669"/>
    <property type="project" value="InterPro"/>
</dbReference>
<evidence type="ECO:0000256" key="3">
    <source>
        <dbReference type="ARBA" id="ARBA00022727"/>
    </source>
</evidence>
<dbReference type="PANTHER" id="PTHR10210">
    <property type="entry name" value="RIBOSE-PHOSPHATE DIPHOSPHOKINASE FAMILY MEMBER"/>
    <property type="match status" value="1"/>
</dbReference>
<evidence type="ECO:0000256" key="5">
    <source>
        <dbReference type="ARBA" id="ARBA00022777"/>
    </source>
</evidence>
<evidence type="ECO:0000256" key="1">
    <source>
        <dbReference type="ARBA" id="ARBA00013247"/>
    </source>
</evidence>
<dbReference type="GO" id="GO:0006015">
    <property type="term" value="P:5-phosphoribose 1-diphosphate biosynthetic process"/>
    <property type="evidence" value="ECO:0007669"/>
    <property type="project" value="TreeGrafter"/>
</dbReference>
<dbReference type="GO" id="GO:0004749">
    <property type="term" value="F:ribose phosphate diphosphokinase activity"/>
    <property type="evidence" value="ECO:0007669"/>
    <property type="project" value="UniProtKB-EC"/>
</dbReference>
<name>A0A5B9D9P3_9ARCH</name>
<dbReference type="FunFam" id="3.40.50.2020:FF:000014">
    <property type="entry name" value="Ribose-phosphate pyrophosphokinase 1"/>
    <property type="match status" value="1"/>
</dbReference>
<dbReference type="KEGG" id="psyt:DSAG12_01816"/>
<evidence type="ECO:0000256" key="8">
    <source>
        <dbReference type="RuleBase" id="RU004324"/>
    </source>
</evidence>
<dbReference type="OrthoDB" id="371997at2157"/>
<dbReference type="InterPro" id="IPR029057">
    <property type="entry name" value="PRTase-like"/>
</dbReference>
<dbReference type="GO" id="GO:0005737">
    <property type="term" value="C:cytoplasm"/>
    <property type="evidence" value="ECO:0007669"/>
    <property type="project" value="TreeGrafter"/>
</dbReference>
<reference evidence="9 10" key="2">
    <citation type="journal article" date="2024" name="Int. J. Syst. Evol. Microbiol.">
        <title>Promethearchaeum syntrophicum gen. nov., sp. nov., an anaerobic, obligately syntrophic archaeon, the first isolate of the lineage 'Asgard' archaea, and proposal of the new archaeal phylum Promethearchaeota phyl. nov. and kingdom Promethearchaeati regn. nov.</title>
        <authorList>
            <person name="Imachi H."/>
            <person name="Nobu M.K."/>
            <person name="Kato S."/>
            <person name="Takaki Y."/>
            <person name="Miyazaki M."/>
            <person name="Miyata M."/>
            <person name="Ogawara M."/>
            <person name="Saito Y."/>
            <person name="Sakai S."/>
            <person name="Tahara Y.O."/>
            <person name="Takano Y."/>
            <person name="Tasumi E."/>
            <person name="Uematsu K."/>
            <person name="Yoshimura T."/>
            <person name="Itoh T."/>
            <person name="Ohkuma M."/>
            <person name="Takai K."/>
        </authorList>
    </citation>
    <scope>NUCLEOTIDE SEQUENCE [LARGE SCALE GENOMIC DNA]</scope>
    <source>
        <strain evidence="9 10">MK-D1</strain>
    </source>
</reference>
<dbReference type="Pfam" id="PF13793">
    <property type="entry name" value="Pribosyltran_N"/>
    <property type="match status" value="1"/>
</dbReference>
<gene>
    <name evidence="9" type="primary">prs</name>
    <name evidence="9" type="ORF">DSAG12_01816</name>
</gene>
<organism evidence="9 10">
    <name type="scientific">Promethearchaeum syntrophicum</name>
    <dbReference type="NCBI Taxonomy" id="2594042"/>
    <lineage>
        <taxon>Archaea</taxon>
        <taxon>Promethearchaeati</taxon>
        <taxon>Promethearchaeota</taxon>
        <taxon>Promethearchaeia</taxon>
        <taxon>Promethearchaeales</taxon>
        <taxon>Promethearchaeaceae</taxon>
        <taxon>Promethearchaeum</taxon>
    </lineage>
</organism>
<dbReference type="NCBIfam" id="TIGR01251">
    <property type="entry name" value="ribP_PPkin"/>
    <property type="match status" value="1"/>
</dbReference>
<dbReference type="InterPro" id="IPR005946">
    <property type="entry name" value="Rib-P_diPkinase"/>
</dbReference>
<keyword evidence="5" id="KW-0418">Kinase</keyword>
<dbReference type="SMART" id="SM01400">
    <property type="entry name" value="Pribosyltran_N"/>
    <property type="match status" value="1"/>
</dbReference>
<sequence length="304" mass="33475">MDNQIVIAGPTSQRLGLKVANLLHTRVVTTENKVFPDGEGYLRIDIEEEAEFEGKDIIIIQSLGANSTGDQNLHIMELIMMIGAAKRMKASKIRVVVPYFAYSRQDKAFRPGECIFAEEILKWIEIAGATEFYTIDVHAEKIFEILKIPAYNLDPMEILAKELAKKCEDPIVICPDKGAYERSRKFAGYLGKNVQVIQFIKKRDVKTGKITMEGDLPIQGKDVIIADDIIASGGTMAKAIKIVKTAGAKSIYSVGTHPLMLKNAVFNLMKAGVTDIIGTDTIDSAFMQVSIAEVISKAIHSKSP</sequence>
<dbReference type="GO" id="GO:0002189">
    <property type="term" value="C:ribose phosphate diphosphokinase complex"/>
    <property type="evidence" value="ECO:0007669"/>
    <property type="project" value="TreeGrafter"/>
</dbReference>
<protein>
    <recommendedName>
        <fullName evidence="1">ribose-phosphate diphosphokinase</fullName>
        <ecNumber evidence="1">2.7.6.1</ecNumber>
    </recommendedName>
</protein>
<dbReference type="PANTHER" id="PTHR10210:SF32">
    <property type="entry name" value="RIBOSE-PHOSPHATE PYROPHOSPHOKINASE 2"/>
    <property type="match status" value="1"/>
</dbReference>
<evidence type="ECO:0000313" key="9">
    <source>
        <dbReference type="EMBL" id="QEE15988.2"/>
    </source>
</evidence>
<keyword evidence="2 9" id="KW-0808">Transferase</keyword>
<keyword evidence="6" id="KW-0067">ATP-binding</keyword>
<dbReference type="InterPro" id="IPR000836">
    <property type="entry name" value="PRTase_dom"/>
</dbReference>
<dbReference type="Pfam" id="PF00156">
    <property type="entry name" value="Pribosyltran"/>
    <property type="match status" value="1"/>
</dbReference>
<keyword evidence="4" id="KW-0547">Nucleotide-binding</keyword>
<dbReference type="EC" id="2.7.6.1" evidence="1"/>
<keyword evidence="3 8" id="KW-0545">Nucleotide biosynthesis</keyword>
<comment type="similarity">
    <text evidence="8">Belongs to the ribose-phosphate pyrophosphokinase family.</text>
</comment>
<evidence type="ECO:0000256" key="4">
    <source>
        <dbReference type="ARBA" id="ARBA00022741"/>
    </source>
</evidence>
<dbReference type="SUPFAM" id="SSF53271">
    <property type="entry name" value="PRTase-like"/>
    <property type="match status" value="1"/>
</dbReference>
<dbReference type="InterPro" id="IPR029099">
    <property type="entry name" value="Pribosyltran_N"/>
</dbReference>
<dbReference type="AlphaFoldDB" id="A0A5B9D9P3"/>
<accession>A0A5B9D9P3</accession>
<reference evidence="9 10" key="1">
    <citation type="journal article" date="2020" name="Nature">
        <title>Isolation of an archaeon at the prokaryote-eukaryote interface.</title>
        <authorList>
            <person name="Imachi H."/>
            <person name="Nobu M.K."/>
            <person name="Nakahara N."/>
            <person name="Morono Y."/>
            <person name="Ogawara M."/>
            <person name="Takaki Y."/>
            <person name="Takano Y."/>
            <person name="Uematsu K."/>
            <person name="Ikuta T."/>
            <person name="Ito M."/>
            <person name="Matsui Y."/>
            <person name="Miyazaki M."/>
            <person name="Murata K."/>
            <person name="Saito Y."/>
            <person name="Sakai S."/>
            <person name="Song C."/>
            <person name="Tasumi E."/>
            <person name="Yamanaka Y."/>
            <person name="Yamaguchi T."/>
            <person name="Kamagata Y."/>
            <person name="Tamaki H."/>
            <person name="Takai K."/>
        </authorList>
    </citation>
    <scope>NUCLEOTIDE SEQUENCE [LARGE SCALE GENOMIC DNA]</scope>
    <source>
        <strain evidence="9 10">MK-D1</strain>
    </source>
</reference>